<dbReference type="InterPro" id="IPR051125">
    <property type="entry name" value="ABC-4/HrtB_transporter"/>
</dbReference>
<sequence length="393" mass="44188">MIGFIQQLQQRTPLGWLQLRRHRSRFLVALSGIAFADMLMFMQTGFQNALYNSNTRVHSSLEADIVLVSPQARNLAYLSTFTRRRLFQAMDIPGVKSAEPMYINTVSWKNPQTRKETMVLVMGFNPDKPAFNLPEVNSQLNAIKLPDTVLFDRGSRGDYKEAIAQVEAGKTVTTEIERRTITVNGLFQVGASFIADGTLITSDQNFLRLFPRREASSVNLGLIQIEPGYDSNQVATALKSYLQNEKDVQVLTKEEFINFEKHYWQTNTAIGFIFSLGVSMGFMVGVIIVYQVLSTDVNAHMKEYATFRAMGYQNRYLLSVVFEEAIIMAILGFIPGFTVSLGLYTLTRNATNLPLYMTLGRALMVQLLTVIMCMISGAIATRKVLEADPADMF</sequence>
<evidence type="ECO:0000256" key="1">
    <source>
        <dbReference type="ARBA" id="ARBA00004651"/>
    </source>
</evidence>
<dbReference type="AlphaFoldDB" id="A0A3S0XRS6"/>
<evidence type="ECO:0000313" key="11">
    <source>
        <dbReference type="Proteomes" id="UP000268857"/>
    </source>
</evidence>
<dbReference type="PANTHER" id="PTHR43738">
    <property type="entry name" value="ABC TRANSPORTER, MEMBRANE PROTEIN"/>
    <property type="match status" value="1"/>
</dbReference>
<evidence type="ECO:0000256" key="2">
    <source>
        <dbReference type="ARBA" id="ARBA00022448"/>
    </source>
</evidence>
<dbReference type="GO" id="GO:0005886">
    <property type="term" value="C:plasma membrane"/>
    <property type="evidence" value="ECO:0007669"/>
    <property type="project" value="UniProtKB-SubCell"/>
</dbReference>
<gene>
    <name evidence="10" type="ORF">PCC6912_44060</name>
</gene>
<dbReference type="InterPro" id="IPR005891">
    <property type="entry name" value="DevC"/>
</dbReference>
<feature type="transmembrane region" description="Helical" evidence="7">
    <location>
        <begin position="269"/>
        <end position="293"/>
    </location>
</feature>
<dbReference type="InterPro" id="IPR003838">
    <property type="entry name" value="ABC3_permease_C"/>
</dbReference>
<dbReference type="OrthoDB" id="417886at2"/>
<accession>A0A3S0XRS6</accession>
<comment type="caution">
    <text evidence="10">The sequence shown here is derived from an EMBL/GenBank/DDBJ whole genome shotgun (WGS) entry which is preliminary data.</text>
</comment>
<dbReference type="Proteomes" id="UP000268857">
    <property type="component" value="Unassembled WGS sequence"/>
</dbReference>
<evidence type="ECO:0000259" key="9">
    <source>
        <dbReference type="Pfam" id="PF12704"/>
    </source>
</evidence>
<organism evidence="10 11">
    <name type="scientific">Chlorogloeopsis fritschii PCC 6912</name>
    <dbReference type="NCBI Taxonomy" id="211165"/>
    <lineage>
        <taxon>Bacteria</taxon>
        <taxon>Bacillati</taxon>
        <taxon>Cyanobacteriota</taxon>
        <taxon>Cyanophyceae</taxon>
        <taxon>Nostocales</taxon>
        <taxon>Chlorogloeopsidaceae</taxon>
        <taxon>Chlorogloeopsis</taxon>
    </lineage>
</organism>
<dbReference type="Pfam" id="PF12704">
    <property type="entry name" value="MacB_PCD"/>
    <property type="match status" value="1"/>
</dbReference>
<evidence type="ECO:0000313" key="10">
    <source>
        <dbReference type="EMBL" id="RUR76234.1"/>
    </source>
</evidence>
<keyword evidence="3" id="KW-1003">Cell membrane</keyword>
<evidence type="ECO:0000256" key="7">
    <source>
        <dbReference type="SAM" id="Phobius"/>
    </source>
</evidence>
<keyword evidence="4 7" id="KW-0812">Transmembrane</keyword>
<protein>
    <submittedName>
        <fullName evidence="10">ABC transporter</fullName>
    </submittedName>
</protein>
<evidence type="ECO:0000256" key="6">
    <source>
        <dbReference type="ARBA" id="ARBA00023136"/>
    </source>
</evidence>
<dbReference type="EMBL" id="RSCJ01000021">
    <property type="protein sequence ID" value="RUR76234.1"/>
    <property type="molecule type" value="Genomic_DNA"/>
</dbReference>
<dbReference type="RefSeq" id="WP_016875970.1">
    <property type="nucleotide sequence ID" value="NZ_AJLN01000093.1"/>
</dbReference>
<evidence type="ECO:0000259" key="8">
    <source>
        <dbReference type="Pfam" id="PF02687"/>
    </source>
</evidence>
<dbReference type="PIRSF" id="PIRSF031773">
    <property type="entry name" value="DevC"/>
    <property type="match status" value="1"/>
</dbReference>
<dbReference type="STRING" id="211165.GCA_000317285_03466"/>
<name>A0A3S0XRS6_CHLFR</name>
<proteinExistence type="predicted"/>
<keyword evidence="11" id="KW-1185">Reference proteome</keyword>
<keyword evidence="2" id="KW-0813">Transport</keyword>
<dbReference type="InterPro" id="IPR025857">
    <property type="entry name" value="MacB_PCD"/>
</dbReference>
<keyword evidence="5 7" id="KW-1133">Transmembrane helix</keyword>
<comment type="subcellular location">
    <subcellularLocation>
        <location evidence="1">Cell membrane</location>
        <topology evidence="1">Multi-pass membrane protein</topology>
    </subcellularLocation>
</comment>
<dbReference type="NCBIfam" id="TIGR01185">
    <property type="entry name" value="devC"/>
    <property type="match status" value="1"/>
</dbReference>
<evidence type="ECO:0000256" key="4">
    <source>
        <dbReference type="ARBA" id="ARBA00022692"/>
    </source>
</evidence>
<dbReference type="Pfam" id="PF02687">
    <property type="entry name" value="FtsX"/>
    <property type="match status" value="1"/>
</dbReference>
<evidence type="ECO:0000256" key="3">
    <source>
        <dbReference type="ARBA" id="ARBA00022475"/>
    </source>
</evidence>
<evidence type="ECO:0000256" key="5">
    <source>
        <dbReference type="ARBA" id="ARBA00022989"/>
    </source>
</evidence>
<keyword evidence="6 7" id="KW-0472">Membrane</keyword>
<feature type="domain" description="ABC3 transporter permease C-terminal" evidence="8">
    <location>
        <begin position="280"/>
        <end position="388"/>
    </location>
</feature>
<reference evidence="10 11" key="1">
    <citation type="journal article" date="2019" name="Genome Biol. Evol.">
        <title>Day and night: Metabolic profiles and evolutionary relationships of six axenic non-marine cyanobacteria.</title>
        <authorList>
            <person name="Will S.E."/>
            <person name="Henke P."/>
            <person name="Boedeker C."/>
            <person name="Huang S."/>
            <person name="Brinkmann H."/>
            <person name="Rohde M."/>
            <person name="Jarek M."/>
            <person name="Friedl T."/>
            <person name="Seufert S."/>
            <person name="Schumacher M."/>
            <person name="Overmann J."/>
            <person name="Neumann-Schaal M."/>
            <person name="Petersen J."/>
        </authorList>
    </citation>
    <scope>NUCLEOTIDE SEQUENCE [LARGE SCALE GENOMIC DNA]</scope>
    <source>
        <strain evidence="10 11">PCC 6912</strain>
    </source>
</reference>
<dbReference type="PANTHER" id="PTHR43738:SF1">
    <property type="entry name" value="HEMIN TRANSPORT SYSTEM PERMEASE PROTEIN HRTB-RELATED"/>
    <property type="match status" value="1"/>
</dbReference>
<feature type="domain" description="MacB-like periplasmic core" evidence="9">
    <location>
        <begin position="27"/>
        <end position="240"/>
    </location>
</feature>
<feature type="transmembrane region" description="Helical" evidence="7">
    <location>
        <begin position="354"/>
        <end position="375"/>
    </location>
</feature>